<organism evidence="2 3">
    <name type="scientific">Candidatus Yonathbacteria bacterium RIFCSPLOWO2_01_FULL_47_33b</name>
    <dbReference type="NCBI Taxonomy" id="1802727"/>
    <lineage>
        <taxon>Bacteria</taxon>
        <taxon>Candidatus Yonathiibacteriota</taxon>
    </lineage>
</organism>
<dbReference type="STRING" id="1802727.A2937_02990"/>
<comment type="caution">
    <text evidence="2">The sequence shown here is derived from an EMBL/GenBank/DDBJ whole genome shotgun (WGS) entry which is preliminary data.</text>
</comment>
<feature type="domain" description="NYN" evidence="1">
    <location>
        <begin position="13"/>
        <end position="150"/>
    </location>
</feature>
<sequence>MKYMVKENKNYAFVDGQNLYMGTSKREVDPWRIDLARFRVYLEKKYNVDKAYYFLGFVQDENQDLYEEIQNAGFILQFKKHNPAMLGTKKGNVDTDIVFHIMKKLYKKEPFDSIVLVSGDGDYRQLVDFLIEEKKFEKILFPDGARASSLFKRITRKYFDDLAKADVQAKIGKRKGGLR</sequence>
<dbReference type="AlphaFoldDB" id="A0A1G2SCM8"/>
<name>A0A1G2SCM8_9BACT</name>
<reference evidence="2 3" key="1">
    <citation type="journal article" date="2016" name="Nat. Commun.">
        <title>Thousands of microbial genomes shed light on interconnected biogeochemical processes in an aquifer system.</title>
        <authorList>
            <person name="Anantharaman K."/>
            <person name="Brown C.T."/>
            <person name="Hug L.A."/>
            <person name="Sharon I."/>
            <person name="Castelle C.J."/>
            <person name="Probst A.J."/>
            <person name="Thomas B.C."/>
            <person name="Singh A."/>
            <person name="Wilkins M.J."/>
            <person name="Karaoz U."/>
            <person name="Brodie E.L."/>
            <person name="Williams K.H."/>
            <person name="Hubbard S.S."/>
            <person name="Banfield J.F."/>
        </authorList>
    </citation>
    <scope>NUCLEOTIDE SEQUENCE [LARGE SCALE GENOMIC DNA]</scope>
</reference>
<dbReference type="Proteomes" id="UP000177987">
    <property type="component" value="Unassembled WGS sequence"/>
</dbReference>
<dbReference type="Pfam" id="PF01936">
    <property type="entry name" value="NYN"/>
    <property type="match status" value="1"/>
</dbReference>
<proteinExistence type="predicted"/>
<evidence type="ECO:0000259" key="1">
    <source>
        <dbReference type="Pfam" id="PF01936"/>
    </source>
</evidence>
<dbReference type="InterPro" id="IPR047140">
    <property type="entry name" value="LabA"/>
</dbReference>
<dbReference type="Gene3D" id="3.40.50.1010">
    <property type="entry name" value="5'-nuclease"/>
    <property type="match status" value="1"/>
</dbReference>
<evidence type="ECO:0000313" key="3">
    <source>
        <dbReference type="Proteomes" id="UP000177987"/>
    </source>
</evidence>
<dbReference type="EMBL" id="MHUW01000022">
    <property type="protein sequence ID" value="OHA82773.1"/>
    <property type="molecule type" value="Genomic_DNA"/>
</dbReference>
<accession>A0A1G2SCM8</accession>
<dbReference type="InterPro" id="IPR021139">
    <property type="entry name" value="NYN"/>
</dbReference>
<dbReference type="PANTHER" id="PTHR35458">
    <property type="entry name" value="SLR0755 PROTEIN"/>
    <property type="match status" value="1"/>
</dbReference>
<dbReference type="GO" id="GO:0004540">
    <property type="term" value="F:RNA nuclease activity"/>
    <property type="evidence" value="ECO:0007669"/>
    <property type="project" value="InterPro"/>
</dbReference>
<protein>
    <recommendedName>
        <fullName evidence="1">NYN domain-containing protein</fullName>
    </recommendedName>
</protein>
<gene>
    <name evidence="2" type="ORF">A2937_02990</name>
</gene>
<evidence type="ECO:0000313" key="2">
    <source>
        <dbReference type="EMBL" id="OHA82773.1"/>
    </source>
</evidence>
<dbReference type="PANTHER" id="PTHR35458:SF8">
    <property type="entry name" value="SLR0650 PROTEIN"/>
    <property type="match status" value="1"/>
</dbReference>